<accession>A0ABT6MTJ2</accession>
<feature type="region of interest" description="Disordered" evidence="1">
    <location>
        <begin position="129"/>
        <end position="174"/>
    </location>
</feature>
<protein>
    <submittedName>
        <fullName evidence="2">Protein sip-5</fullName>
    </submittedName>
</protein>
<evidence type="ECO:0000313" key="3">
    <source>
        <dbReference type="Proteomes" id="UP001160550"/>
    </source>
</evidence>
<keyword evidence="3" id="KW-1185">Reference proteome</keyword>
<dbReference type="RefSeq" id="WP_280943160.1">
    <property type="nucleotide sequence ID" value="NZ_JARYGX010000023.1"/>
</dbReference>
<reference evidence="2" key="2">
    <citation type="submission" date="2023-04" db="EMBL/GenBank/DDBJ databases">
        <authorList>
            <person name="Sun J.-Q."/>
        </authorList>
    </citation>
    <scope>NUCLEOTIDE SEQUENCE</scope>
    <source>
        <strain evidence="2">CC-YY355</strain>
    </source>
</reference>
<dbReference type="EMBL" id="JARYGX010000023">
    <property type="protein sequence ID" value="MDH7453952.1"/>
    <property type="molecule type" value="Genomic_DNA"/>
</dbReference>
<dbReference type="Proteomes" id="UP001160550">
    <property type="component" value="Unassembled WGS sequence"/>
</dbReference>
<sequence>MGFHDLVQRVRERELALEQRHAQASASWQGLRGRWREGWTPTRIVLGGLLGGFVIGWARPVRRVTGLPASRWVQIATSLWSMTASFRAKEAATHAEAAAGEAGAVAETAAETAEVAATATGVADTAAAPAAPAAEAVAPVAPARPLPSDARRRVDTGWDTEPRPAEAATELSER</sequence>
<organism evidence="2 3">
    <name type="scientific">Luteimonas composti</name>
    <dbReference type="NCBI Taxonomy" id="398257"/>
    <lineage>
        <taxon>Bacteria</taxon>
        <taxon>Pseudomonadati</taxon>
        <taxon>Pseudomonadota</taxon>
        <taxon>Gammaproteobacteria</taxon>
        <taxon>Lysobacterales</taxon>
        <taxon>Lysobacteraceae</taxon>
        <taxon>Luteimonas</taxon>
    </lineage>
</organism>
<evidence type="ECO:0000256" key="1">
    <source>
        <dbReference type="SAM" id="MobiDB-lite"/>
    </source>
</evidence>
<evidence type="ECO:0000313" key="2">
    <source>
        <dbReference type="EMBL" id="MDH7453952.1"/>
    </source>
</evidence>
<proteinExistence type="predicted"/>
<name>A0ABT6MTJ2_9GAMM</name>
<feature type="compositionally biased region" description="Basic and acidic residues" evidence="1">
    <location>
        <begin position="149"/>
        <end position="164"/>
    </location>
</feature>
<reference evidence="2" key="1">
    <citation type="journal article" date="2007" name="Int. J. Syst. Evol. Microbiol.">
        <title>Luteimonas composti sp. nov., a moderately thermophilic bacterium isolated from food waste.</title>
        <authorList>
            <person name="Young C.C."/>
            <person name="Kampfer P."/>
            <person name="Chen W.M."/>
            <person name="Yen W.S."/>
            <person name="Arun A.B."/>
            <person name="Lai W.A."/>
            <person name="Shen F.T."/>
            <person name="Rekha P.D."/>
            <person name="Lin K.Y."/>
            <person name="Chou J.H."/>
        </authorList>
    </citation>
    <scope>NUCLEOTIDE SEQUENCE</scope>
    <source>
        <strain evidence="2">CC-YY355</strain>
    </source>
</reference>
<feature type="compositionally biased region" description="Low complexity" evidence="1">
    <location>
        <begin position="129"/>
        <end position="143"/>
    </location>
</feature>
<comment type="caution">
    <text evidence="2">The sequence shown here is derived from an EMBL/GenBank/DDBJ whole genome shotgun (WGS) entry which is preliminary data.</text>
</comment>
<gene>
    <name evidence="2" type="ORF">QF205_12870</name>
</gene>